<keyword evidence="1" id="KW-0472">Membrane</keyword>
<comment type="caution">
    <text evidence="3">The sequence shown here is derived from an EMBL/GenBank/DDBJ whole genome shotgun (WGS) entry which is preliminary data.</text>
</comment>
<feature type="chain" id="PRO_5012774279" description="GPS domain-containing protein" evidence="2">
    <location>
        <begin position="17"/>
        <end position="1568"/>
    </location>
</feature>
<protein>
    <recommendedName>
        <fullName evidence="5">GPS domain-containing protein</fullName>
    </recommendedName>
</protein>
<keyword evidence="4" id="KW-1185">Reference proteome</keyword>
<evidence type="ECO:0000256" key="1">
    <source>
        <dbReference type="SAM" id="Phobius"/>
    </source>
</evidence>
<accession>A0A1R2CBP5</accession>
<evidence type="ECO:0000256" key="2">
    <source>
        <dbReference type="SAM" id="SignalP"/>
    </source>
</evidence>
<evidence type="ECO:0000313" key="4">
    <source>
        <dbReference type="Proteomes" id="UP000187209"/>
    </source>
</evidence>
<sequence length="1568" mass="176983">MVIRLIFVFLLCKTNALLTFSDLYFGINELNEAFLNFTLVDEKNNIINTPKMLYVEINPAESFIFYPSVSFTGIYHGIFIPSKKGEYSLSLSCSGCELITEILYYPFSMTLFSIVTPKYSTAQQNQEVIIEYNCSMPAFFALDFTTALMVSGEIFELNYEFPAPSIGSISVSFFTSGEKRLMLYFSMDPFVTIIDGVIINVYKLTYNSIEFLNTYPVSIKTSLDFLFSAFEDEEMTIPSGLECEIHLSLTPDTFIIGNTAKKISSGIVLFSNLIINSNGVYKVNIKGVCIEPFVSENFITITGVDLINIILESIYIKKGKEIDIKVNFFGPSESNITFSTFVTILSSSIEIVGTKSAKSTTGEALLQVSFDTSGTTTLSAFTDIDLKTVISNSIDVYILDSICLEKVNDICIECVPLANIVDGTCICTKNSVNVDVYCKCIDGYAQSGNDCLRECFNAFSETSVLGSYNEGFKSISITFPTLVIESSEVNCGYRLFLPDYLNEFFIECIWVDLKVMLISFSTILDGDTFVIGLNNTLTPYEQQCNQYKSFLNIEILSSTISKPKIQLKGPSFVYLLCKKDNIIISNTQNNNNYEYQWIVNPYNPDINSSISSIKSYKIEIKFIYLQEGILEIICIAKDLTYNTYANETISITITSENHLVIGFSIPDDTSFLYSDTIFIQGYIEDSCGQNGQITFIWEYMSNNDFDLNSIIFNSSNPSSLLIPPNTFKTGSHHVFKLTAIIEPDFYEVSKTISLNIKSNDLIIQLDKSSGTITKTQDLIITAIIIDPDSSDSIISIEWVCFEENEYCKDKFGEILNITIENFKMVVNKDILRNGAYYTFNITAKTDNKIKSQIIRLYVDGLANGQISINCVEDYSIENIACSSVTIGITNPKFVWEIYPNISDISYTEYSFISIPKKKMTVNTVYNISLTALPSSGNTITAFIYFIQPKILICEIPTIEFLDTKWFIMVKLCDSESYPLTYQFGCKTSDNSILWLAPESFKGSDYVLIPSKCKKVVVENCNKASCSIVENKIPSGERKHEDMVKEFTSDLKFVSIPNAVIYYSNMITTQNDWDFIYLHMEGYFKSQKLTKKLLDLLNSCLSSIITQIKFISPGNATSIIKLINYVVLENQQTLNSTQISVISTLLGKLSNILDYKTLFQTISSTIDLYSQVTLPFSLPLSKNSDVFIFSIRILASSLTKQSISIGKNSIIIPNSIVLDMNAIYDIEFLIHPTASEVAFDVSFYTSGTYINNKLTLTKRKNTKLNADTISVTIIGTFSSKKHYECAYLLNDKTWETSGCSISKIADNKITISLSHQSTFKVYEKAPSKYCGISAGPIAITSAWLMVSMLLFFSLKSIDKNHKDDIKHPNKYVFYPIASIFIRQINSKRVSSILYMCSTNIIMIFGIGILFQIFESSNKTYGNFKISEIYYGAIAWVSTQIFAFPIYYFLFSKKVSNKAFLITKIIALGFSVCGAAGIMFMAIYYCCQYAFYWIVNYFIFFTLQLVLEICLAFLMWKFHNSQTEDSRKKIIPETQKLNISKVGLDDFSFEFKDQNIEKNQRIEVKLSLAK</sequence>
<evidence type="ECO:0000313" key="3">
    <source>
        <dbReference type="EMBL" id="OMJ86405.1"/>
    </source>
</evidence>
<dbReference type="Proteomes" id="UP000187209">
    <property type="component" value="Unassembled WGS sequence"/>
</dbReference>
<feature type="transmembrane region" description="Helical" evidence="1">
    <location>
        <begin position="1391"/>
        <end position="1412"/>
    </location>
</feature>
<keyword evidence="1" id="KW-1133">Transmembrane helix</keyword>
<name>A0A1R2CBP5_9CILI</name>
<keyword evidence="1" id="KW-0812">Transmembrane</keyword>
<dbReference type="EMBL" id="MPUH01000206">
    <property type="protein sequence ID" value="OMJ86405.1"/>
    <property type="molecule type" value="Genomic_DNA"/>
</dbReference>
<reference evidence="3 4" key="1">
    <citation type="submission" date="2016-11" db="EMBL/GenBank/DDBJ databases">
        <title>The macronuclear genome of Stentor coeruleus: a giant cell with tiny introns.</title>
        <authorList>
            <person name="Slabodnick M."/>
            <person name="Ruby J.G."/>
            <person name="Reiff S.B."/>
            <person name="Swart E.C."/>
            <person name="Gosai S."/>
            <person name="Prabakaran S."/>
            <person name="Witkowska E."/>
            <person name="Larue G.E."/>
            <person name="Fisher S."/>
            <person name="Freeman R.M."/>
            <person name="Gunawardena J."/>
            <person name="Chu W."/>
            <person name="Stover N.A."/>
            <person name="Gregory B.D."/>
            <person name="Nowacki M."/>
            <person name="Derisi J."/>
            <person name="Roy S.W."/>
            <person name="Marshall W.F."/>
            <person name="Sood P."/>
        </authorList>
    </citation>
    <scope>NUCLEOTIDE SEQUENCE [LARGE SCALE GENOMIC DNA]</scope>
    <source>
        <strain evidence="3">WM001</strain>
    </source>
</reference>
<proteinExistence type="predicted"/>
<feature type="transmembrane region" description="Helical" evidence="1">
    <location>
        <begin position="1331"/>
        <end position="1351"/>
    </location>
</feature>
<feature type="signal peptide" evidence="2">
    <location>
        <begin position="1"/>
        <end position="16"/>
    </location>
</feature>
<feature type="transmembrane region" description="Helical" evidence="1">
    <location>
        <begin position="1460"/>
        <end position="1483"/>
    </location>
</feature>
<gene>
    <name evidence="3" type="ORF">SteCoe_12059</name>
</gene>
<feature type="transmembrane region" description="Helical" evidence="1">
    <location>
        <begin position="1489"/>
        <end position="1514"/>
    </location>
</feature>
<evidence type="ECO:0008006" key="5">
    <source>
        <dbReference type="Google" id="ProtNLM"/>
    </source>
</evidence>
<feature type="transmembrane region" description="Helical" evidence="1">
    <location>
        <begin position="1427"/>
        <end position="1448"/>
    </location>
</feature>
<organism evidence="3 4">
    <name type="scientific">Stentor coeruleus</name>
    <dbReference type="NCBI Taxonomy" id="5963"/>
    <lineage>
        <taxon>Eukaryota</taxon>
        <taxon>Sar</taxon>
        <taxon>Alveolata</taxon>
        <taxon>Ciliophora</taxon>
        <taxon>Postciliodesmatophora</taxon>
        <taxon>Heterotrichea</taxon>
        <taxon>Heterotrichida</taxon>
        <taxon>Stentoridae</taxon>
        <taxon>Stentor</taxon>
    </lineage>
</organism>
<keyword evidence="2" id="KW-0732">Signal</keyword>